<protein>
    <submittedName>
        <fullName evidence="1">Uncharacterized protein</fullName>
    </submittedName>
</protein>
<proteinExistence type="predicted"/>
<reference evidence="1 2" key="1">
    <citation type="submission" date="2018-08" db="EMBL/GenBank/DDBJ databases">
        <title>Genomic Encyclopedia of Archaeal and Bacterial Type Strains, Phase II (KMG-II): from individual species to whole genera.</title>
        <authorList>
            <person name="Goeker M."/>
        </authorList>
    </citation>
    <scope>NUCLEOTIDE SEQUENCE [LARGE SCALE GENOMIC DNA]</scope>
    <source>
        <strain evidence="1 2">DSM 45791</strain>
    </source>
</reference>
<evidence type="ECO:0000313" key="2">
    <source>
        <dbReference type="Proteomes" id="UP000256269"/>
    </source>
</evidence>
<organism evidence="1 2">
    <name type="scientific">Kutzneria buriramensis</name>
    <dbReference type="NCBI Taxonomy" id="1045776"/>
    <lineage>
        <taxon>Bacteria</taxon>
        <taxon>Bacillati</taxon>
        <taxon>Actinomycetota</taxon>
        <taxon>Actinomycetes</taxon>
        <taxon>Pseudonocardiales</taxon>
        <taxon>Pseudonocardiaceae</taxon>
        <taxon>Kutzneria</taxon>
    </lineage>
</organism>
<comment type="caution">
    <text evidence="1">The sequence shown here is derived from an EMBL/GenBank/DDBJ whole genome shotgun (WGS) entry which is preliminary data.</text>
</comment>
<evidence type="ECO:0000313" key="1">
    <source>
        <dbReference type="EMBL" id="REH27025.1"/>
    </source>
</evidence>
<name>A0A3E0GVH0_9PSEU</name>
<dbReference type="EMBL" id="QUNO01000031">
    <property type="protein sequence ID" value="REH27025.1"/>
    <property type="molecule type" value="Genomic_DNA"/>
</dbReference>
<gene>
    <name evidence="1" type="ORF">BCF44_13180</name>
</gene>
<keyword evidence="2" id="KW-1185">Reference proteome</keyword>
<dbReference type="Proteomes" id="UP000256269">
    <property type="component" value="Unassembled WGS sequence"/>
</dbReference>
<sequence length="62" mass="7078">MIMPFHDRLTEKNLAGTNPFDGDTIQTLVLVNDEGTPPRGRRSPRFRLAGSRRTVRTRWPTA</sequence>
<accession>A0A3E0GVH0</accession>
<dbReference type="AlphaFoldDB" id="A0A3E0GVH0"/>